<feature type="region of interest" description="Disordered" evidence="1">
    <location>
        <begin position="1"/>
        <end position="28"/>
    </location>
</feature>
<feature type="compositionally biased region" description="Polar residues" evidence="1">
    <location>
        <begin position="375"/>
        <end position="384"/>
    </location>
</feature>
<dbReference type="OrthoDB" id="5402147at2759"/>
<evidence type="ECO:0000313" key="2">
    <source>
        <dbReference type="EMBL" id="KAF7511070.1"/>
    </source>
</evidence>
<proteinExistence type="predicted"/>
<feature type="region of interest" description="Disordered" evidence="1">
    <location>
        <begin position="445"/>
        <end position="496"/>
    </location>
</feature>
<feature type="region of interest" description="Disordered" evidence="1">
    <location>
        <begin position="206"/>
        <end position="243"/>
    </location>
</feature>
<comment type="caution">
    <text evidence="2">The sequence shown here is derived from an EMBL/GenBank/DDBJ whole genome shotgun (WGS) entry which is preliminary data.</text>
</comment>
<feature type="region of interest" description="Disordered" evidence="1">
    <location>
        <begin position="46"/>
        <end position="74"/>
    </location>
</feature>
<name>A0A8H7ATX8_9EURO</name>
<dbReference type="AlphaFoldDB" id="A0A8H7ATX8"/>
<dbReference type="EMBL" id="JAACFV010000023">
    <property type="protein sequence ID" value="KAF7511070.1"/>
    <property type="molecule type" value="Genomic_DNA"/>
</dbReference>
<feature type="region of interest" description="Disordered" evidence="1">
    <location>
        <begin position="339"/>
        <end position="393"/>
    </location>
</feature>
<organism evidence="2 3">
    <name type="scientific">Endocarpon pusillum</name>
    <dbReference type="NCBI Taxonomy" id="364733"/>
    <lineage>
        <taxon>Eukaryota</taxon>
        <taxon>Fungi</taxon>
        <taxon>Dikarya</taxon>
        <taxon>Ascomycota</taxon>
        <taxon>Pezizomycotina</taxon>
        <taxon>Eurotiomycetes</taxon>
        <taxon>Chaetothyriomycetidae</taxon>
        <taxon>Verrucariales</taxon>
        <taxon>Verrucariaceae</taxon>
        <taxon>Endocarpon</taxon>
    </lineage>
</organism>
<accession>A0A8H7ATX8</accession>
<sequence length="551" mass="61404">MAFRQPVPAPRQVLLPQPSQEGSNSTSLLHIHDRVEQSQEWVLFSPSQAASTTTGTQTERTPHTAGQSRLSDFGSLVTRPDQATQSNVDDAFTEDGELDTLDDGLQAFGEPSLYRSSSNQGNAAVLPTHDGLGTFPASSAAVQDQLWQHEQYNPKRKHEGDHDQRPSVLRRLDTIEELDLQITEEKRMRIEQWRMEQSQALMKEIEKETRRRKSDCADTRDGLSNTKMGIGDDSIGKRPKQGDLVTPSIEKTEEVEPFWKRVTRKFIRDVIGIDEPLLSVIVGETLPQDMYAMTDVVNNPEGDQSVDQLSLIHETWPDRLLQRIARELGLLVNKLSPHPGTFSADSSSMPPDYAGIPISERSSGKLGSPQRLHNESNSQITPLFSPTIPDRAHDASWGLEDETACDPNGPNIDVDDAERLRREREYWERELDIKMVFRFLKSRFTSHTDSGPKSTPPQPATTTEDPARRADAIRRHHPLVARGHQPTIARLRRDPSLRTLRRSASSCASESVRSCRRPSLVRSSGSSRNYWDIGGSIGSGSAIASAGMMGA</sequence>
<feature type="compositionally biased region" description="Basic and acidic residues" evidence="1">
    <location>
        <begin position="206"/>
        <end position="221"/>
    </location>
</feature>
<dbReference type="Proteomes" id="UP000606974">
    <property type="component" value="Unassembled WGS sequence"/>
</dbReference>
<evidence type="ECO:0000313" key="3">
    <source>
        <dbReference type="Proteomes" id="UP000606974"/>
    </source>
</evidence>
<protein>
    <submittedName>
        <fullName evidence="2">Uncharacterized protein</fullName>
    </submittedName>
</protein>
<keyword evidence="3" id="KW-1185">Reference proteome</keyword>
<gene>
    <name evidence="2" type="ORF">GJ744_005301</name>
</gene>
<evidence type="ECO:0000256" key="1">
    <source>
        <dbReference type="SAM" id="MobiDB-lite"/>
    </source>
</evidence>
<feature type="region of interest" description="Disordered" evidence="1">
    <location>
        <begin position="103"/>
        <end position="130"/>
    </location>
</feature>
<feature type="compositionally biased region" description="Polar residues" evidence="1">
    <location>
        <begin position="17"/>
        <end position="28"/>
    </location>
</feature>
<reference evidence="2" key="1">
    <citation type="submission" date="2020-02" db="EMBL/GenBank/DDBJ databases">
        <authorList>
            <person name="Palmer J.M."/>
        </authorList>
    </citation>
    <scope>NUCLEOTIDE SEQUENCE</scope>
    <source>
        <strain evidence="2">EPUS1.4</strain>
        <tissue evidence="2">Thallus</tissue>
    </source>
</reference>